<feature type="region of interest" description="Disordered" evidence="1">
    <location>
        <begin position="1"/>
        <end position="33"/>
    </location>
</feature>
<reference evidence="3" key="1">
    <citation type="journal article" date="2019" name="Int. J. Syst. Evol. Microbiol.">
        <title>The Global Catalogue of Microorganisms (GCM) 10K type strain sequencing project: providing services to taxonomists for standard genome sequencing and annotation.</title>
        <authorList>
            <consortium name="The Broad Institute Genomics Platform"/>
            <consortium name="The Broad Institute Genome Sequencing Center for Infectious Disease"/>
            <person name="Wu L."/>
            <person name="Ma J."/>
        </authorList>
    </citation>
    <scope>NUCLEOTIDE SEQUENCE [LARGE SCALE GENOMIC DNA]</scope>
    <source>
        <strain evidence="3">JCM 16898</strain>
    </source>
</reference>
<comment type="caution">
    <text evidence="2">The sequence shown here is derived from an EMBL/GenBank/DDBJ whole genome shotgun (WGS) entry which is preliminary data.</text>
</comment>
<dbReference type="Proteomes" id="UP001500689">
    <property type="component" value="Unassembled WGS sequence"/>
</dbReference>
<evidence type="ECO:0000256" key="1">
    <source>
        <dbReference type="SAM" id="MobiDB-lite"/>
    </source>
</evidence>
<sequence length="89" mass="9865">MTARALRFPSRATADTGPSQDQPYTGPTPEIDPYATTYTITQAAYLISVSTEQTRQWAENGTIPAIHTDNGWEIPRTRLTDWIGNLPEA</sequence>
<evidence type="ECO:0000313" key="3">
    <source>
        <dbReference type="Proteomes" id="UP001500689"/>
    </source>
</evidence>
<evidence type="ECO:0000313" key="2">
    <source>
        <dbReference type="EMBL" id="GAA3552555.1"/>
    </source>
</evidence>
<evidence type="ECO:0008006" key="4">
    <source>
        <dbReference type="Google" id="ProtNLM"/>
    </source>
</evidence>
<dbReference type="EMBL" id="BAAAZN010000008">
    <property type="protein sequence ID" value="GAA3552555.1"/>
    <property type="molecule type" value="Genomic_DNA"/>
</dbReference>
<gene>
    <name evidence="2" type="ORF">GCM10022222_40230</name>
</gene>
<name>A0ABP6WL89_9PSEU</name>
<organism evidence="2 3">
    <name type="scientific">Amycolatopsis ultiminotia</name>
    <dbReference type="NCBI Taxonomy" id="543629"/>
    <lineage>
        <taxon>Bacteria</taxon>
        <taxon>Bacillati</taxon>
        <taxon>Actinomycetota</taxon>
        <taxon>Actinomycetes</taxon>
        <taxon>Pseudonocardiales</taxon>
        <taxon>Pseudonocardiaceae</taxon>
        <taxon>Amycolatopsis</taxon>
    </lineage>
</organism>
<feature type="compositionally biased region" description="Polar residues" evidence="1">
    <location>
        <begin position="16"/>
        <end position="25"/>
    </location>
</feature>
<keyword evidence="3" id="KW-1185">Reference proteome</keyword>
<protein>
    <recommendedName>
        <fullName evidence="4">Helix-turn-helix domain-containing protein</fullName>
    </recommendedName>
</protein>
<proteinExistence type="predicted"/>
<dbReference type="RefSeq" id="WP_344861959.1">
    <property type="nucleotide sequence ID" value="NZ_BAAAZN010000008.1"/>
</dbReference>
<accession>A0ABP6WL89</accession>